<comment type="caution">
    <text evidence="1">The sequence shown here is derived from an EMBL/GenBank/DDBJ whole genome shotgun (WGS) entry which is preliminary data.</text>
</comment>
<gene>
    <name evidence="1" type="ORF">M569_15230</name>
</gene>
<reference evidence="1 2" key="1">
    <citation type="journal article" date="2013" name="BMC Genomics">
        <title>The miniature genome of a carnivorous plant Genlisea aurea contains a low number of genes and short non-coding sequences.</title>
        <authorList>
            <person name="Leushkin E.V."/>
            <person name="Sutormin R.A."/>
            <person name="Nabieva E.R."/>
            <person name="Penin A.A."/>
            <person name="Kondrashov A.S."/>
            <person name="Logacheva M.D."/>
        </authorList>
    </citation>
    <scope>NUCLEOTIDE SEQUENCE [LARGE SCALE GENOMIC DNA]</scope>
</reference>
<keyword evidence="2" id="KW-1185">Reference proteome</keyword>
<dbReference type="EMBL" id="AUSU01008252">
    <property type="protein sequence ID" value="EPS59575.1"/>
    <property type="molecule type" value="Genomic_DNA"/>
</dbReference>
<dbReference type="AlphaFoldDB" id="S8BY91"/>
<protein>
    <submittedName>
        <fullName evidence="1">Uncharacterized protein</fullName>
    </submittedName>
</protein>
<evidence type="ECO:0000313" key="1">
    <source>
        <dbReference type="EMBL" id="EPS59575.1"/>
    </source>
</evidence>
<proteinExistence type="predicted"/>
<sequence length="59" mass="6912">MTLVFTAKIYYGGSIVKYPNDFRGYNMPPVCFYTFKSDISFTSLQEFNFLILHRVALVF</sequence>
<accession>S8BY91</accession>
<evidence type="ECO:0000313" key="2">
    <source>
        <dbReference type="Proteomes" id="UP000015453"/>
    </source>
</evidence>
<name>S8BY91_9LAMI</name>
<dbReference type="Proteomes" id="UP000015453">
    <property type="component" value="Unassembled WGS sequence"/>
</dbReference>
<organism evidence="1 2">
    <name type="scientific">Genlisea aurea</name>
    <dbReference type="NCBI Taxonomy" id="192259"/>
    <lineage>
        <taxon>Eukaryota</taxon>
        <taxon>Viridiplantae</taxon>
        <taxon>Streptophyta</taxon>
        <taxon>Embryophyta</taxon>
        <taxon>Tracheophyta</taxon>
        <taxon>Spermatophyta</taxon>
        <taxon>Magnoliopsida</taxon>
        <taxon>eudicotyledons</taxon>
        <taxon>Gunneridae</taxon>
        <taxon>Pentapetalae</taxon>
        <taxon>asterids</taxon>
        <taxon>lamiids</taxon>
        <taxon>Lamiales</taxon>
        <taxon>Lentibulariaceae</taxon>
        <taxon>Genlisea</taxon>
    </lineage>
</organism>